<dbReference type="CDD" id="cd09024">
    <property type="entry name" value="Aldose_epim_lacX"/>
    <property type="match status" value="1"/>
</dbReference>
<sequence length="292" mass="32174">MTVSISTPQLHAEISELGAELVRLQDEQGRNLLWDGNPSFWTGRSPLLFPIVGGVRNDRIRVNGTEYMLPRHGFARTSRFTLVASEPSACRFRLVSDGATLERYPFPFRLDVSYALEGATLTITASVANPGSSAMPVSFGFHPAFRWPLPYGAPRDTHEIVFERPEAAPIRRPVNGLISRVEEPTPVQGRKLTLRDSLFEKDALVFDRLDSRSVVYGASGGGSIRVDFPGMPHLGIWTKPGAGFICIEPWQGHADPEDFDDEMSAKPGIVLIAPNETRSFAMSMSLDHPGRA</sequence>
<protein>
    <submittedName>
        <fullName evidence="1">Aldose 1-epimerase family protein</fullName>
    </submittedName>
</protein>
<dbReference type="Gene3D" id="2.70.98.10">
    <property type="match status" value="1"/>
</dbReference>
<dbReference type="SUPFAM" id="SSF74650">
    <property type="entry name" value="Galactose mutarotase-like"/>
    <property type="match status" value="1"/>
</dbReference>
<gene>
    <name evidence="1" type="ORF">GR303_12950</name>
</gene>
<dbReference type="Pfam" id="PF01263">
    <property type="entry name" value="Aldose_epim"/>
    <property type="match status" value="1"/>
</dbReference>
<dbReference type="InterPro" id="IPR008183">
    <property type="entry name" value="Aldose_1/G6P_1-epimerase"/>
</dbReference>
<accession>A0ABW9YYI8</accession>
<name>A0ABW9YYI8_9HYPH</name>
<dbReference type="EMBL" id="JAAAXJ010000006">
    <property type="protein sequence ID" value="NBJ25260.1"/>
    <property type="molecule type" value="Genomic_DNA"/>
</dbReference>
<keyword evidence="2" id="KW-1185">Reference proteome</keyword>
<evidence type="ECO:0000313" key="2">
    <source>
        <dbReference type="Proteomes" id="UP000818323"/>
    </source>
</evidence>
<comment type="caution">
    <text evidence="1">The sequence shown here is derived from an EMBL/GenBank/DDBJ whole genome shotgun (WGS) entry which is preliminary data.</text>
</comment>
<proteinExistence type="predicted"/>
<dbReference type="Proteomes" id="UP000818323">
    <property type="component" value="Unassembled WGS sequence"/>
</dbReference>
<dbReference type="PANTHER" id="PTHR11122">
    <property type="entry name" value="APOSPORY-ASSOCIATED PROTEIN C-RELATED"/>
    <property type="match status" value="1"/>
</dbReference>
<dbReference type="InterPro" id="IPR014718">
    <property type="entry name" value="GH-type_carb-bd"/>
</dbReference>
<evidence type="ECO:0000313" key="1">
    <source>
        <dbReference type="EMBL" id="NBJ25260.1"/>
    </source>
</evidence>
<dbReference type="InterPro" id="IPR011013">
    <property type="entry name" value="Gal_mutarotase_sf_dom"/>
</dbReference>
<organism evidence="1 2">
    <name type="scientific">Microvirga arsenatis</name>
    <dbReference type="NCBI Taxonomy" id="2692265"/>
    <lineage>
        <taxon>Bacteria</taxon>
        <taxon>Pseudomonadati</taxon>
        <taxon>Pseudomonadota</taxon>
        <taxon>Alphaproteobacteria</taxon>
        <taxon>Hyphomicrobiales</taxon>
        <taxon>Methylobacteriaceae</taxon>
        <taxon>Microvirga</taxon>
    </lineage>
</organism>
<dbReference type="RefSeq" id="WP_161722663.1">
    <property type="nucleotide sequence ID" value="NZ_JAAAXI010000005.1"/>
</dbReference>
<reference evidence="1 2" key="1">
    <citation type="submission" date="2020-01" db="EMBL/GenBank/DDBJ databases">
        <title>Microvirga sp. nov., an arsenate reduction bacterium isolated from Tibet hotspring sediments.</title>
        <authorList>
            <person name="Yuan C.-G."/>
        </authorList>
    </citation>
    <scope>NUCLEOTIDE SEQUENCE [LARGE SCALE GENOMIC DNA]</scope>
    <source>
        <strain evidence="1 2">SYSU G3D203</strain>
    </source>
</reference>
<dbReference type="PANTHER" id="PTHR11122:SF13">
    <property type="entry name" value="GLUCOSE-6-PHOSPHATE 1-EPIMERASE"/>
    <property type="match status" value="1"/>
</dbReference>
<dbReference type="InterPro" id="IPR037481">
    <property type="entry name" value="LacX"/>
</dbReference>